<dbReference type="AlphaFoldDB" id="A0AAE0GT94"/>
<name>A0AAE0GT94_9CHLO</name>
<reference evidence="1 2" key="1">
    <citation type="journal article" date="2015" name="Genome Biol. Evol.">
        <title>Comparative Genomics of a Bacterivorous Green Alga Reveals Evolutionary Causalities and Consequences of Phago-Mixotrophic Mode of Nutrition.</title>
        <authorList>
            <person name="Burns J.A."/>
            <person name="Paasch A."/>
            <person name="Narechania A."/>
            <person name="Kim E."/>
        </authorList>
    </citation>
    <scope>NUCLEOTIDE SEQUENCE [LARGE SCALE GENOMIC DNA]</scope>
    <source>
        <strain evidence="1 2">PLY_AMNH</strain>
    </source>
</reference>
<dbReference type="EMBL" id="LGRX02002606">
    <property type="protein sequence ID" value="KAK3283882.1"/>
    <property type="molecule type" value="Genomic_DNA"/>
</dbReference>
<comment type="caution">
    <text evidence="1">The sequence shown here is derived from an EMBL/GenBank/DDBJ whole genome shotgun (WGS) entry which is preliminary data.</text>
</comment>
<gene>
    <name evidence="1" type="ORF">CYMTET_8433</name>
</gene>
<evidence type="ECO:0000313" key="1">
    <source>
        <dbReference type="EMBL" id="KAK3283882.1"/>
    </source>
</evidence>
<accession>A0AAE0GT94</accession>
<dbReference type="Proteomes" id="UP001190700">
    <property type="component" value="Unassembled WGS sequence"/>
</dbReference>
<organism evidence="1 2">
    <name type="scientific">Cymbomonas tetramitiformis</name>
    <dbReference type="NCBI Taxonomy" id="36881"/>
    <lineage>
        <taxon>Eukaryota</taxon>
        <taxon>Viridiplantae</taxon>
        <taxon>Chlorophyta</taxon>
        <taxon>Pyramimonadophyceae</taxon>
        <taxon>Pyramimonadales</taxon>
        <taxon>Pyramimonadaceae</taxon>
        <taxon>Cymbomonas</taxon>
    </lineage>
</organism>
<keyword evidence="2" id="KW-1185">Reference proteome</keyword>
<proteinExistence type="predicted"/>
<evidence type="ECO:0000313" key="2">
    <source>
        <dbReference type="Proteomes" id="UP001190700"/>
    </source>
</evidence>
<sequence>MQNVAVSRLGCASSSDETVPGAHHFKGREGTRLLEDELERIQLERNRSGLLHLPCPTCAELVHGKRYQEYIASVEDEVVLAPSRLIGFEGEPPPLYMNAAPPEKAPKWTISQGLGPKSLELDKSRSGRIYKPTLRQYGVQGIQLDTETLTSGDCKYMLEAACSHHFCTQSHSESTVAMDWVERRPLYLNWDQVSNEIGSRHLQV</sequence>
<protein>
    <submittedName>
        <fullName evidence="1">Uncharacterized protein</fullName>
    </submittedName>
</protein>